<dbReference type="PANTHER" id="PTHR35807:SF1">
    <property type="entry name" value="TRANSCRIPTIONAL REGULATOR REDD"/>
    <property type="match status" value="1"/>
</dbReference>
<evidence type="ECO:0000259" key="4">
    <source>
        <dbReference type="SMART" id="SM01043"/>
    </source>
</evidence>
<dbReference type="GO" id="GO:0003677">
    <property type="term" value="F:DNA binding"/>
    <property type="evidence" value="ECO:0007669"/>
    <property type="project" value="UniProtKB-KW"/>
</dbReference>
<dbReference type="Gene3D" id="1.10.10.10">
    <property type="entry name" value="Winged helix-like DNA-binding domain superfamily/Winged helix DNA-binding domain"/>
    <property type="match status" value="1"/>
</dbReference>
<proteinExistence type="predicted"/>
<dbReference type="InterPro" id="IPR011990">
    <property type="entry name" value="TPR-like_helical_dom_sf"/>
</dbReference>
<evidence type="ECO:0000256" key="1">
    <source>
        <dbReference type="ARBA" id="ARBA00023012"/>
    </source>
</evidence>
<dbReference type="InterPro" id="IPR005158">
    <property type="entry name" value="BTAD"/>
</dbReference>
<dbReference type="CDD" id="cd15831">
    <property type="entry name" value="BTAD"/>
    <property type="match status" value="1"/>
</dbReference>
<feature type="domain" description="Bacterial transcriptional activator" evidence="4">
    <location>
        <begin position="108"/>
        <end position="250"/>
    </location>
</feature>
<accession>A0ABM7FB52</accession>
<dbReference type="InterPro" id="IPR016032">
    <property type="entry name" value="Sig_transdc_resp-reg_C-effctor"/>
</dbReference>
<dbReference type="Pfam" id="PF03704">
    <property type="entry name" value="BTAD"/>
    <property type="match status" value="1"/>
</dbReference>
<name>A0ABM7FB52_9ACTN</name>
<keyword evidence="6" id="KW-1185">Reference proteome</keyword>
<dbReference type="EMBL" id="AP018448">
    <property type="protein sequence ID" value="BBC33239.1"/>
    <property type="molecule type" value="Genomic_DNA"/>
</dbReference>
<gene>
    <name evidence="5" type="ORF">SGFS_045330</name>
</gene>
<dbReference type="Proteomes" id="UP001321542">
    <property type="component" value="Chromosome"/>
</dbReference>
<protein>
    <submittedName>
        <fullName evidence="5">DNA-binding transcriptional activator of the SARP family</fullName>
    </submittedName>
</protein>
<evidence type="ECO:0000313" key="5">
    <source>
        <dbReference type="EMBL" id="BBC33239.1"/>
    </source>
</evidence>
<keyword evidence="1" id="KW-0902">Two-component regulatory system</keyword>
<evidence type="ECO:0000313" key="6">
    <source>
        <dbReference type="Proteomes" id="UP001321542"/>
    </source>
</evidence>
<organism evidence="5 6">
    <name type="scientific">Streptomyces graminofaciens</name>
    <dbReference type="NCBI Taxonomy" id="68212"/>
    <lineage>
        <taxon>Bacteria</taxon>
        <taxon>Bacillati</taxon>
        <taxon>Actinomycetota</taxon>
        <taxon>Actinomycetes</taxon>
        <taxon>Kitasatosporales</taxon>
        <taxon>Streptomycetaceae</taxon>
        <taxon>Streptomyces</taxon>
    </lineage>
</organism>
<keyword evidence="5" id="KW-0238">DNA-binding</keyword>
<dbReference type="Gene3D" id="1.25.40.10">
    <property type="entry name" value="Tetratricopeptide repeat domain"/>
    <property type="match status" value="1"/>
</dbReference>
<dbReference type="InterPro" id="IPR051677">
    <property type="entry name" value="AfsR-DnrI-RedD_regulator"/>
</dbReference>
<dbReference type="PANTHER" id="PTHR35807">
    <property type="entry name" value="TRANSCRIPTIONAL REGULATOR REDD-RELATED"/>
    <property type="match status" value="1"/>
</dbReference>
<reference evidence="5 6" key="1">
    <citation type="journal article" date="2010" name="ChemBioChem">
        <title>Cloning and characterization of the biosynthetic gene cluster of 16-membered macrolide antibiotic FD-891: involvement of a dual functional cytochrome P450 monooxygenase catalyzing epoxidation and hydroxylation.</title>
        <authorList>
            <person name="Kudo F."/>
            <person name="Motegi A."/>
            <person name="Mizoue K."/>
            <person name="Eguchi T."/>
        </authorList>
    </citation>
    <scope>NUCLEOTIDE SEQUENCE [LARGE SCALE GENOMIC DNA]</scope>
    <source>
        <strain evidence="5 6">A-8890</strain>
    </source>
</reference>
<keyword evidence="2" id="KW-0805">Transcription regulation</keyword>
<dbReference type="SUPFAM" id="SSF46894">
    <property type="entry name" value="C-terminal effector domain of the bipartite response regulators"/>
    <property type="match status" value="1"/>
</dbReference>
<sequence>MGAMLATGSHFRVLGRVEWTVDGRPRAIGRRRERLLLGLLLLEMGRPLPMDRLIDLLSDEDERPRSRADLYVDVCRLRASLRRGGCDGSVRLVRSGSTYTLTGDPQLVDLHRFTQLVNRAQRVTEPQEVSRLASAALAEWRGPVLEDVATERTRRGVGAAFDELLMSAQLLRVAAEFKLGNYWSLAAELARLTADHPEHEMLLAFRAATLYECGRRADALRVLSSARARMTRRLGLDLSRELQDLRAAILRDDPVDRDIFRGGALGAV</sequence>
<keyword evidence="3" id="KW-0804">Transcription</keyword>
<evidence type="ECO:0000256" key="3">
    <source>
        <dbReference type="ARBA" id="ARBA00023163"/>
    </source>
</evidence>
<dbReference type="SMART" id="SM01043">
    <property type="entry name" value="BTAD"/>
    <property type="match status" value="1"/>
</dbReference>
<dbReference type="SUPFAM" id="SSF48452">
    <property type="entry name" value="TPR-like"/>
    <property type="match status" value="1"/>
</dbReference>
<dbReference type="InterPro" id="IPR036388">
    <property type="entry name" value="WH-like_DNA-bd_sf"/>
</dbReference>
<evidence type="ECO:0000256" key="2">
    <source>
        <dbReference type="ARBA" id="ARBA00023015"/>
    </source>
</evidence>
<reference evidence="5 6" key="2">
    <citation type="journal article" date="2023" name="ChemBioChem">
        <title>Acyltransferase Domain Exchange between Two Independent Type I Polyketide Synthases in the Same Producer Strain of Macrolide Antibiotics.</title>
        <authorList>
            <person name="Kudo F."/>
            <person name="Kishikawa K."/>
            <person name="Tsuboi K."/>
            <person name="Kido T."/>
            <person name="Usui T."/>
            <person name="Hashimoto J."/>
            <person name="Shin-Ya K."/>
            <person name="Miyanaga A."/>
            <person name="Eguchi T."/>
        </authorList>
    </citation>
    <scope>NUCLEOTIDE SEQUENCE [LARGE SCALE GENOMIC DNA]</scope>
    <source>
        <strain evidence="5 6">A-8890</strain>
    </source>
</reference>